<reference evidence="15" key="1">
    <citation type="journal article" date="2019" name="Int. J. Syst. Evol. Microbiol.">
        <title>The Global Catalogue of Microorganisms (GCM) 10K type strain sequencing project: providing services to taxonomists for standard genome sequencing and annotation.</title>
        <authorList>
            <consortium name="The Broad Institute Genomics Platform"/>
            <consortium name="The Broad Institute Genome Sequencing Center for Infectious Disease"/>
            <person name="Wu L."/>
            <person name="Ma J."/>
        </authorList>
    </citation>
    <scope>NUCLEOTIDE SEQUENCE [LARGE SCALE GENOMIC DNA]</scope>
    <source>
        <strain evidence="15">CCUG 56608</strain>
    </source>
</reference>
<dbReference type="Pfam" id="PF00874">
    <property type="entry name" value="PRD"/>
    <property type="match status" value="1"/>
</dbReference>
<evidence type="ECO:0000256" key="10">
    <source>
        <dbReference type="ARBA" id="ARBA00042072"/>
    </source>
</evidence>
<evidence type="ECO:0000256" key="4">
    <source>
        <dbReference type="ARBA" id="ARBA00022553"/>
    </source>
</evidence>
<dbReference type="InterPro" id="IPR013011">
    <property type="entry name" value="PTS_EIIB_2"/>
</dbReference>
<evidence type="ECO:0000259" key="13">
    <source>
        <dbReference type="PROSITE" id="PS51372"/>
    </source>
</evidence>
<protein>
    <recommendedName>
        <fullName evidence="9">Ascorbate-specific PTS system EIIA component</fullName>
    </recommendedName>
    <alternativeName>
        <fullName evidence="10">Ascorbate-specific phosphotransferase enzyme IIA component</fullName>
    </alternativeName>
</protein>
<sequence>MFDQRSYALYEELTRYDDMTKSEVMRKLSLSERQFNYDFEKMNNALISLDMPRIEVINDSFVIDSKLKEDIGFDILVKKDPYSFIISEQDRIFLIYLYTFIREEQISNYHYQLLLDVSKNTALADVKKIKKLCSEWGISLVYTRMEGYHLKGSELDKRRLASYCIGSLLAKPLGKEIIILALKTWEQDANLIITQQVVDEFLTANEINLVKSRKKELIILLTFVKVRGASENLFFNEYEKELVKSQQLFEQGENLSRKLINEENENESYYITIQLLTALEEISAENPSLEELSRQIIDQFEKLTLLPIENKDNLKQSLYNHLVPAFFRITFRIPLVNSLTTRIKEEYSDLFQFVKRSLAPLSKLTGKDISEEEIGYFTLHFGGYLEKDKRSSTRKLRALVVCSNGVSSSIMLRAQLNEMFSDITFSKVYTSKQIADIATTGYDLIFSTVDILSVKPVYIVKPLLSQVEKNYLLQQVASDFPRYQYKNISVDSIMSIINKYADIKNDKKLYSELVEFMYLQNTEKGRYSPMLSELLTEDMIHFTDDALDWKEAITKASQPLLEEDKIQKEYIDAMIKNVEETGTYIHIGKGIAIPHARPEAGVNNLGMSFLRTKNPVLLLGKEEHKIDIFICLAAIDSEAHLKALAQLTRFLSDDTLLQSIKEADTSEKIIEIIKKGEEDK</sequence>
<evidence type="ECO:0000313" key="15">
    <source>
        <dbReference type="Proteomes" id="UP001597041"/>
    </source>
</evidence>
<accession>A0ABW3NDG7</accession>
<keyword evidence="5" id="KW-0808">Transferase</keyword>
<feature type="domain" description="PTS EIIB type-2" evidence="12">
    <location>
        <begin position="396"/>
        <end position="484"/>
    </location>
</feature>
<feature type="domain" description="PRD" evidence="13">
    <location>
        <begin position="284"/>
        <end position="391"/>
    </location>
</feature>
<dbReference type="CDD" id="cd00211">
    <property type="entry name" value="PTS_IIA_fru"/>
    <property type="match status" value="1"/>
</dbReference>
<dbReference type="InterPro" id="IPR036634">
    <property type="entry name" value="PRD_sf"/>
</dbReference>
<dbReference type="InterPro" id="IPR011608">
    <property type="entry name" value="PRD"/>
</dbReference>
<keyword evidence="15" id="KW-1185">Reference proteome</keyword>
<evidence type="ECO:0000313" key="14">
    <source>
        <dbReference type="EMBL" id="MFD1065733.1"/>
    </source>
</evidence>
<evidence type="ECO:0000256" key="5">
    <source>
        <dbReference type="ARBA" id="ARBA00022679"/>
    </source>
</evidence>
<feature type="domain" description="PTS EIIA type-2" evidence="11">
    <location>
        <begin position="533"/>
        <end position="676"/>
    </location>
</feature>
<dbReference type="EMBL" id="JBHTKK010000005">
    <property type="protein sequence ID" value="MFD1065733.1"/>
    <property type="molecule type" value="Genomic_DNA"/>
</dbReference>
<dbReference type="PROSITE" id="PS51094">
    <property type="entry name" value="PTS_EIIA_TYPE_2"/>
    <property type="match status" value="1"/>
</dbReference>
<dbReference type="PROSITE" id="PS00372">
    <property type="entry name" value="PTS_EIIA_TYPE_2_HIS"/>
    <property type="match status" value="1"/>
</dbReference>
<name>A0ABW3NDG7_9BACI</name>
<evidence type="ECO:0000259" key="12">
    <source>
        <dbReference type="PROSITE" id="PS51099"/>
    </source>
</evidence>
<organism evidence="14 15">
    <name type="scientific">Oceanobacillus locisalsi</name>
    <dbReference type="NCBI Taxonomy" id="546107"/>
    <lineage>
        <taxon>Bacteria</taxon>
        <taxon>Bacillati</taxon>
        <taxon>Bacillota</taxon>
        <taxon>Bacilli</taxon>
        <taxon>Bacillales</taxon>
        <taxon>Bacillaceae</taxon>
        <taxon>Oceanobacillus</taxon>
    </lineage>
</organism>
<dbReference type="Gene3D" id="3.40.50.2300">
    <property type="match status" value="1"/>
</dbReference>
<keyword evidence="6" id="KW-0598">Phosphotransferase system</keyword>
<evidence type="ECO:0000256" key="9">
    <source>
        <dbReference type="ARBA" id="ARBA00041175"/>
    </source>
</evidence>
<keyword evidence="4" id="KW-0597">Phosphoprotein</keyword>
<evidence type="ECO:0000256" key="8">
    <source>
        <dbReference type="ARBA" id="ARBA00037387"/>
    </source>
</evidence>
<comment type="caution">
    <text evidence="14">The sequence shown here is derived from an EMBL/GenBank/DDBJ whole genome shotgun (WGS) entry which is preliminary data.</text>
</comment>
<evidence type="ECO:0000256" key="6">
    <source>
        <dbReference type="ARBA" id="ARBA00022683"/>
    </source>
</evidence>
<keyword evidence="7" id="KW-0418">Kinase</keyword>
<gene>
    <name evidence="14" type="ORF">ACFQ19_06820</name>
</gene>
<dbReference type="PANTHER" id="PTHR36203:SF1">
    <property type="entry name" value="ASCORBATE-SPECIFIC PTS SYSTEM EIIA COMPONENT"/>
    <property type="match status" value="1"/>
</dbReference>
<evidence type="ECO:0000259" key="11">
    <source>
        <dbReference type="PROSITE" id="PS51094"/>
    </source>
</evidence>
<dbReference type="SUPFAM" id="SSF55804">
    <property type="entry name" value="Phoshotransferase/anion transport protein"/>
    <property type="match status" value="1"/>
</dbReference>
<comment type="subcellular location">
    <subcellularLocation>
        <location evidence="1">Cytoplasm</location>
    </subcellularLocation>
</comment>
<dbReference type="SUPFAM" id="SSF63520">
    <property type="entry name" value="PTS-regulatory domain, PRD"/>
    <property type="match status" value="1"/>
</dbReference>
<dbReference type="Gene3D" id="3.40.930.10">
    <property type="entry name" value="Mannitol-specific EII, Chain A"/>
    <property type="match status" value="1"/>
</dbReference>
<dbReference type="CDD" id="cd05568">
    <property type="entry name" value="PTS_IIB_bgl_like"/>
    <property type="match status" value="1"/>
</dbReference>
<dbReference type="PROSITE" id="PS51372">
    <property type="entry name" value="PRD_2"/>
    <property type="match status" value="1"/>
</dbReference>
<dbReference type="Gene3D" id="1.10.1790.10">
    <property type="entry name" value="PRD domain"/>
    <property type="match status" value="1"/>
</dbReference>
<dbReference type="RefSeq" id="WP_379591320.1">
    <property type="nucleotide sequence ID" value="NZ_JBHTKK010000005.1"/>
</dbReference>
<dbReference type="Pfam" id="PF00359">
    <property type="entry name" value="PTS_EIIA_2"/>
    <property type="match status" value="1"/>
</dbReference>
<proteinExistence type="predicted"/>
<dbReference type="PANTHER" id="PTHR36203">
    <property type="entry name" value="ASCORBATE-SPECIFIC PTS SYSTEM EIIA COMPONENT"/>
    <property type="match status" value="1"/>
</dbReference>
<dbReference type="InterPro" id="IPR016152">
    <property type="entry name" value="PTrfase/Anion_transptr"/>
</dbReference>
<dbReference type="Proteomes" id="UP001597041">
    <property type="component" value="Unassembled WGS sequence"/>
</dbReference>
<dbReference type="PROSITE" id="PS51099">
    <property type="entry name" value="PTS_EIIB_TYPE_2"/>
    <property type="match status" value="1"/>
</dbReference>
<evidence type="ECO:0000256" key="1">
    <source>
        <dbReference type="ARBA" id="ARBA00004496"/>
    </source>
</evidence>
<dbReference type="InterPro" id="IPR036095">
    <property type="entry name" value="PTS_EIIB-like_sf"/>
</dbReference>
<dbReference type="InterPro" id="IPR002178">
    <property type="entry name" value="PTS_EIIA_type-2_dom"/>
</dbReference>
<evidence type="ECO:0000256" key="2">
    <source>
        <dbReference type="ARBA" id="ARBA00022448"/>
    </source>
</evidence>
<dbReference type="InterPro" id="IPR051351">
    <property type="entry name" value="Ascorbate-PTS_EIIA_comp"/>
</dbReference>
<evidence type="ECO:0000256" key="7">
    <source>
        <dbReference type="ARBA" id="ARBA00022777"/>
    </source>
</evidence>
<dbReference type="SUPFAM" id="SSF52794">
    <property type="entry name" value="PTS system IIB component-like"/>
    <property type="match status" value="1"/>
</dbReference>
<keyword evidence="3" id="KW-0963">Cytoplasm</keyword>
<evidence type="ECO:0000256" key="3">
    <source>
        <dbReference type="ARBA" id="ARBA00022490"/>
    </source>
</evidence>
<comment type="function">
    <text evidence="8">The phosphoenolpyruvate-dependent sugar phosphotransferase system (sugar PTS), a major carbohydrate active transport system, catalyzes the phosphorylation of incoming sugar substrates concomitantly with their translocation across the cell membrane. The enzyme II UlaABC PTS system is involved in ascorbate transport.</text>
</comment>
<keyword evidence="2" id="KW-0813">Transport</keyword>